<dbReference type="CDD" id="cd00067">
    <property type="entry name" value="GAL4"/>
    <property type="match status" value="1"/>
</dbReference>
<accession>A0A9P7YPF3</accession>
<evidence type="ECO:0000256" key="2">
    <source>
        <dbReference type="SAM" id="MobiDB-lite"/>
    </source>
</evidence>
<evidence type="ECO:0000256" key="1">
    <source>
        <dbReference type="ARBA" id="ARBA00023242"/>
    </source>
</evidence>
<comment type="caution">
    <text evidence="4">The sequence shown here is derived from an EMBL/GenBank/DDBJ whole genome shotgun (WGS) entry which is preliminary data.</text>
</comment>
<organism evidence="4 5">
    <name type="scientific">Amylocarpus encephaloides</name>
    <dbReference type="NCBI Taxonomy" id="45428"/>
    <lineage>
        <taxon>Eukaryota</taxon>
        <taxon>Fungi</taxon>
        <taxon>Dikarya</taxon>
        <taxon>Ascomycota</taxon>
        <taxon>Pezizomycotina</taxon>
        <taxon>Leotiomycetes</taxon>
        <taxon>Helotiales</taxon>
        <taxon>Helotiales incertae sedis</taxon>
        <taxon>Amylocarpus</taxon>
    </lineage>
</organism>
<dbReference type="OrthoDB" id="3364175at2759"/>
<dbReference type="PANTHER" id="PTHR47655:SF3">
    <property type="entry name" value="ZN(II)2CYS6 TRANSCRIPTION FACTOR (EUROFUNG)"/>
    <property type="match status" value="1"/>
</dbReference>
<dbReference type="GO" id="GO:0000981">
    <property type="term" value="F:DNA-binding transcription factor activity, RNA polymerase II-specific"/>
    <property type="evidence" value="ECO:0007669"/>
    <property type="project" value="InterPro"/>
</dbReference>
<name>A0A9P7YPF3_9HELO</name>
<dbReference type="PROSITE" id="PS50048">
    <property type="entry name" value="ZN2_CY6_FUNGAL_2"/>
    <property type="match status" value="1"/>
</dbReference>
<dbReference type="SMART" id="SM00066">
    <property type="entry name" value="GAL4"/>
    <property type="match status" value="1"/>
</dbReference>
<dbReference type="PANTHER" id="PTHR47655">
    <property type="entry name" value="QUINIC ACID UTILIZATION ACTIVATOR"/>
    <property type="match status" value="1"/>
</dbReference>
<sequence>MFLITSRANPSQKRTESPAPKSEQSLAKFSRARVQKACERCRVKKIKCNGEIPCQRCQQDEVFCTSRKREPGDLKAASRDYISTLESQQKTFITTLQKISRNYPQSIDVEGMREIVALAKSHGYEFEGTMDDHGVKPENGVSIEQRGIKRPRGNDAAIDMLRTTTADDTSSGDFLKTRPHNMEYIASISRRHRCLNTTI</sequence>
<dbReference type="GO" id="GO:0008270">
    <property type="term" value="F:zinc ion binding"/>
    <property type="evidence" value="ECO:0007669"/>
    <property type="project" value="InterPro"/>
</dbReference>
<feature type="compositionally biased region" description="Polar residues" evidence="2">
    <location>
        <begin position="1"/>
        <end position="12"/>
    </location>
</feature>
<feature type="region of interest" description="Disordered" evidence="2">
    <location>
        <begin position="1"/>
        <end position="28"/>
    </location>
</feature>
<gene>
    <name evidence="4" type="ORF">BJ875DRAFT_455559</name>
</gene>
<dbReference type="InterPro" id="IPR036864">
    <property type="entry name" value="Zn2-C6_fun-type_DNA-bd_sf"/>
</dbReference>
<evidence type="ECO:0000313" key="4">
    <source>
        <dbReference type="EMBL" id="KAG9236733.1"/>
    </source>
</evidence>
<proteinExistence type="predicted"/>
<feature type="domain" description="Zn(2)-C6 fungal-type" evidence="3">
    <location>
        <begin position="37"/>
        <end position="66"/>
    </location>
</feature>
<dbReference type="AlphaFoldDB" id="A0A9P7YPF3"/>
<dbReference type="EMBL" id="MU251400">
    <property type="protein sequence ID" value="KAG9236733.1"/>
    <property type="molecule type" value="Genomic_DNA"/>
</dbReference>
<evidence type="ECO:0000259" key="3">
    <source>
        <dbReference type="PROSITE" id="PS50048"/>
    </source>
</evidence>
<dbReference type="SUPFAM" id="SSF57701">
    <property type="entry name" value="Zn2/Cys6 DNA-binding domain"/>
    <property type="match status" value="1"/>
</dbReference>
<evidence type="ECO:0000313" key="5">
    <source>
        <dbReference type="Proteomes" id="UP000824998"/>
    </source>
</evidence>
<dbReference type="Pfam" id="PF00172">
    <property type="entry name" value="Zn_clus"/>
    <property type="match status" value="1"/>
</dbReference>
<reference evidence="4" key="1">
    <citation type="journal article" date="2021" name="IMA Fungus">
        <title>Genomic characterization of three marine fungi, including Emericellopsis atlantica sp. nov. with signatures of a generalist lifestyle and marine biomass degradation.</title>
        <authorList>
            <person name="Hagestad O.C."/>
            <person name="Hou L."/>
            <person name="Andersen J.H."/>
            <person name="Hansen E.H."/>
            <person name="Altermark B."/>
            <person name="Li C."/>
            <person name="Kuhnert E."/>
            <person name="Cox R.J."/>
            <person name="Crous P.W."/>
            <person name="Spatafora J.W."/>
            <person name="Lail K."/>
            <person name="Amirebrahimi M."/>
            <person name="Lipzen A."/>
            <person name="Pangilinan J."/>
            <person name="Andreopoulos W."/>
            <person name="Hayes R.D."/>
            <person name="Ng V."/>
            <person name="Grigoriev I.V."/>
            <person name="Jackson S.A."/>
            <person name="Sutton T.D.S."/>
            <person name="Dobson A.D.W."/>
            <person name="Rama T."/>
        </authorList>
    </citation>
    <scope>NUCLEOTIDE SEQUENCE</scope>
    <source>
        <strain evidence="4">TRa018bII</strain>
    </source>
</reference>
<dbReference type="InterPro" id="IPR052783">
    <property type="entry name" value="Metabolic/Drug-Res_Regulator"/>
</dbReference>
<dbReference type="Proteomes" id="UP000824998">
    <property type="component" value="Unassembled WGS sequence"/>
</dbReference>
<dbReference type="PROSITE" id="PS00463">
    <property type="entry name" value="ZN2_CY6_FUNGAL_1"/>
    <property type="match status" value="1"/>
</dbReference>
<protein>
    <recommendedName>
        <fullName evidence="3">Zn(2)-C6 fungal-type domain-containing protein</fullName>
    </recommendedName>
</protein>
<keyword evidence="5" id="KW-1185">Reference proteome</keyword>
<dbReference type="InterPro" id="IPR001138">
    <property type="entry name" value="Zn2Cys6_DnaBD"/>
</dbReference>
<keyword evidence="1" id="KW-0539">Nucleus</keyword>
<dbReference type="Gene3D" id="4.10.240.10">
    <property type="entry name" value="Zn(2)-C6 fungal-type DNA-binding domain"/>
    <property type="match status" value="1"/>
</dbReference>